<dbReference type="Gene3D" id="3.40.50.1110">
    <property type="entry name" value="SGNH hydrolase"/>
    <property type="match status" value="1"/>
</dbReference>
<reference evidence="5 6" key="1">
    <citation type="submission" date="2017-07" db="EMBL/GenBank/DDBJ databases">
        <title>Complete genome sequence of Actinoalloteichus hoggarensis DSM 45943, type strain of Actinoalloteichus hoggarensis.</title>
        <authorList>
            <person name="Ruckert C."/>
            <person name="Nouioui I."/>
            <person name="Willmese J."/>
            <person name="van Wezel G."/>
            <person name="Klenk H.-P."/>
            <person name="Kalinowski J."/>
            <person name="Zotchev S.B."/>
        </authorList>
    </citation>
    <scope>NUCLEOTIDE SEQUENCE [LARGE SCALE GENOMIC DNA]</scope>
    <source>
        <strain evidence="5 6">DSM 45943</strain>
    </source>
</reference>
<accession>A0A221W7P5</accession>
<evidence type="ECO:0000313" key="6">
    <source>
        <dbReference type="Proteomes" id="UP000204221"/>
    </source>
</evidence>
<feature type="disulfide bond" evidence="2">
    <location>
        <begin position="126"/>
        <end position="134"/>
    </location>
</feature>
<feature type="active site" description="Nucleophile" evidence="1">
    <location>
        <position position="43"/>
    </location>
</feature>
<dbReference type="InterPro" id="IPR037460">
    <property type="entry name" value="SEST-like"/>
</dbReference>
<dbReference type="KEGG" id="ahg:AHOG_21495"/>
<keyword evidence="3" id="KW-0732">Signal</keyword>
<name>A0A221W7P5_9PSEU</name>
<dbReference type="SUPFAM" id="SSF52266">
    <property type="entry name" value="SGNH hydrolase"/>
    <property type="match status" value="1"/>
</dbReference>
<dbReference type="EC" id="3.1.1.3" evidence="5"/>
<dbReference type="GO" id="GO:0019433">
    <property type="term" value="P:triglyceride catabolic process"/>
    <property type="evidence" value="ECO:0007669"/>
    <property type="project" value="TreeGrafter"/>
</dbReference>
<feature type="chain" id="PRO_5012962671" evidence="3">
    <location>
        <begin position="27"/>
        <end position="275"/>
    </location>
</feature>
<keyword evidence="5" id="KW-0378">Hydrolase</keyword>
<keyword evidence="2" id="KW-1015">Disulfide bond</keyword>
<dbReference type="EMBL" id="CP022521">
    <property type="protein sequence ID" value="ASO21915.1"/>
    <property type="molecule type" value="Genomic_DNA"/>
</dbReference>
<feature type="domain" description="SGNH hydrolase-type esterase" evidence="4">
    <location>
        <begin position="39"/>
        <end position="254"/>
    </location>
</feature>
<organism evidence="5 6">
    <name type="scientific">Actinoalloteichus hoggarensis</name>
    <dbReference type="NCBI Taxonomy" id="1470176"/>
    <lineage>
        <taxon>Bacteria</taxon>
        <taxon>Bacillati</taxon>
        <taxon>Actinomycetota</taxon>
        <taxon>Actinomycetes</taxon>
        <taxon>Pseudonocardiales</taxon>
        <taxon>Pseudonocardiaceae</taxon>
        <taxon>Actinoalloteichus</taxon>
    </lineage>
</organism>
<gene>
    <name evidence="5" type="ORF">AHOG_21495</name>
</gene>
<feature type="disulfide bond" evidence="2">
    <location>
        <begin position="60"/>
        <end position="85"/>
    </location>
</feature>
<evidence type="ECO:0000256" key="2">
    <source>
        <dbReference type="PIRSR" id="PIRSR637460-2"/>
    </source>
</evidence>
<keyword evidence="6" id="KW-1185">Reference proteome</keyword>
<proteinExistence type="predicted"/>
<feature type="active site" evidence="1">
    <location>
        <position position="247"/>
    </location>
</feature>
<sequence>MRPARMTGVVAGALIAVALGAPAASAEETVPAAPVDYVALGDSYASGTGIGDYHSGSGSCLRSPGAYPELWAAANDVSSFTFAACSGAVTDDVVTGQLGGLTADTDLVSISIGGNDAGFVEVITRCTLLGTAGCQNAAAEANEYIQTELPARLDATYAAIRSAAPNSSVVVLGYPRLFHPTGACVLTEGARAALNATADLLSEVTAGRAAAAGFVYADVRSHFDGRGVCASTPWINSLAWPITESFHPNAAGHAQAYLPAFTAAAPSSPAVLAAG</sequence>
<dbReference type="PANTHER" id="PTHR37981">
    <property type="entry name" value="LIPASE 2"/>
    <property type="match status" value="1"/>
</dbReference>
<feature type="disulfide bond" evidence="2">
    <location>
        <begin position="184"/>
        <end position="229"/>
    </location>
</feature>
<dbReference type="PANTHER" id="PTHR37981:SF1">
    <property type="entry name" value="SGNH HYDROLASE-TYPE ESTERASE DOMAIN-CONTAINING PROTEIN"/>
    <property type="match status" value="1"/>
</dbReference>
<protein>
    <submittedName>
        <fullName evidence="5">Lipase 1</fullName>
        <ecNumber evidence="5">3.1.1.3</ecNumber>
    </submittedName>
</protein>
<dbReference type="GO" id="GO:0004806">
    <property type="term" value="F:triacylglycerol lipase activity"/>
    <property type="evidence" value="ECO:0007669"/>
    <property type="project" value="UniProtKB-EC"/>
</dbReference>
<evidence type="ECO:0000313" key="5">
    <source>
        <dbReference type="EMBL" id="ASO21915.1"/>
    </source>
</evidence>
<dbReference type="CDD" id="cd01823">
    <property type="entry name" value="SEST_like"/>
    <property type="match status" value="1"/>
</dbReference>
<dbReference type="InterPro" id="IPR036514">
    <property type="entry name" value="SGNH_hydro_sf"/>
</dbReference>
<evidence type="ECO:0000256" key="3">
    <source>
        <dbReference type="SAM" id="SignalP"/>
    </source>
</evidence>
<dbReference type="Pfam" id="PF13472">
    <property type="entry name" value="Lipase_GDSL_2"/>
    <property type="match status" value="1"/>
</dbReference>
<evidence type="ECO:0000256" key="1">
    <source>
        <dbReference type="PIRSR" id="PIRSR637460-1"/>
    </source>
</evidence>
<dbReference type="Proteomes" id="UP000204221">
    <property type="component" value="Chromosome"/>
</dbReference>
<dbReference type="AlphaFoldDB" id="A0A221W7P5"/>
<feature type="signal peptide" evidence="3">
    <location>
        <begin position="1"/>
        <end position="26"/>
    </location>
</feature>
<evidence type="ECO:0000259" key="4">
    <source>
        <dbReference type="Pfam" id="PF13472"/>
    </source>
</evidence>
<dbReference type="InterPro" id="IPR013830">
    <property type="entry name" value="SGNH_hydro"/>
</dbReference>